<name>A0A3B0F075_PSEPS</name>
<evidence type="ECO:0000313" key="1">
    <source>
        <dbReference type="EMBL" id="RKO20426.1"/>
    </source>
</evidence>
<proteinExistence type="predicted"/>
<dbReference type="EMBL" id="RBNH01000024">
    <property type="protein sequence ID" value="RKO20426.1"/>
    <property type="molecule type" value="Genomic_DNA"/>
</dbReference>
<sequence>MMQDPQLTALELIRQDTNYLDALWLKYWANGGSAGSSEFEAYLYGLTQHDSFDLQILRWAIEDITAAAHPRLTHDGHA</sequence>
<gene>
    <name evidence="1" type="ORF">D7Z96_18830</name>
</gene>
<dbReference type="Proteomes" id="UP000273159">
    <property type="component" value="Unassembled WGS sequence"/>
</dbReference>
<protein>
    <submittedName>
        <fullName evidence="1">Uncharacterized protein</fullName>
    </submittedName>
</protein>
<reference evidence="1 2" key="1">
    <citation type="submission" date="2018-10" db="EMBL/GenBank/DDBJ databases">
        <title>Genome-guide identification and characterization of bacteria that degrade polycyclic aromatic hydrocarbons and resist hexavalent chromium simultaneously.</title>
        <authorList>
            <person name="Feng H."/>
        </authorList>
    </citation>
    <scope>NUCLEOTIDE SEQUENCE [LARGE SCALE GENOMIC DNA]</scope>
    <source>
        <strain evidence="1 2">J015</strain>
    </source>
</reference>
<reference evidence="2" key="2">
    <citation type="submission" date="2018-10" db="EMBL/GenBank/DDBJ databases">
        <authorList>
            <person name="Wang Y."/>
            <person name="Wang J."/>
            <person name="Yang X."/>
            <person name="Wang Z."/>
            <person name="Huang Y."/>
        </authorList>
    </citation>
    <scope>NUCLEOTIDE SEQUENCE [LARGE SCALE GENOMIC DNA]</scope>
    <source>
        <strain evidence="2">J015</strain>
    </source>
</reference>
<accession>A0A3B0F075</accession>
<evidence type="ECO:0000313" key="2">
    <source>
        <dbReference type="Proteomes" id="UP000273159"/>
    </source>
</evidence>
<dbReference type="AlphaFoldDB" id="A0A3B0F075"/>
<comment type="caution">
    <text evidence="1">The sequence shown here is derived from an EMBL/GenBank/DDBJ whole genome shotgun (WGS) entry which is preliminary data.</text>
</comment>
<organism evidence="1 2">
    <name type="scientific">Pseudarthrobacter phenanthrenivorans</name>
    <name type="common">Arthrobacter phenanthrenivorans</name>
    <dbReference type="NCBI Taxonomy" id="361575"/>
    <lineage>
        <taxon>Bacteria</taxon>
        <taxon>Bacillati</taxon>
        <taxon>Actinomycetota</taxon>
        <taxon>Actinomycetes</taxon>
        <taxon>Micrococcales</taxon>
        <taxon>Micrococcaceae</taxon>
        <taxon>Pseudarthrobacter</taxon>
    </lineage>
</organism>